<dbReference type="Proteomes" id="UP000523821">
    <property type="component" value="Unassembled WGS sequence"/>
</dbReference>
<protein>
    <recommendedName>
        <fullName evidence="3">Ada DNA repair metal-binding domain-containing protein</fullName>
    </recommendedName>
</protein>
<comment type="caution">
    <text evidence="1">The sequence shown here is derived from an EMBL/GenBank/DDBJ whole genome shotgun (WGS) entry which is preliminary data.</text>
</comment>
<organism evidence="1 2">
    <name type="scientific">Prosthecomicrobium pneumaticum</name>
    <dbReference type="NCBI Taxonomy" id="81895"/>
    <lineage>
        <taxon>Bacteria</taxon>
        <taxon>Pseudomonadati</taxon>
        <taxon>Pseudomonadota</taxon>
        <taxon>Alphaproteobacteria</taxon>
        <taxon>Hyphomicrobiales</taxon>
        <taxon>Kaistiaceae</taxon>
        <taxon>Prosthecomicrobium</taxon>
    </lineage>
</organism>
<dbReference type="AlphaFoldDB" id="A0A7W9FMU7"/>
<evidence type="ECO:0000313" key="1">
    <source>
        <dbReference type="EMBL" id="MBB5753554.1"/>
    </source>
</evidence>
<sequence>MPLQNRVTPDGVLIADPARGLLMGNRGILHDDTRRLGAALWRHTNWVACRLAFKDRRRPVMAPGRYTELFFLDEAVAFAAGHRPCAECRRDDYRRFTAAFREGTGLRPDNAAALDRVLHAARVVPRRRMQRTHEARLADLPDGVFLRRAPEGPPLLLTAGRLHPYAPAGYGAALPAPREDGLVTVLTPAPVVAALAAGYRPLLHPSLGAAGG</sequence>
<keyword evidence="2" id="KW-1185">Reference proteome</keyword>
<reference evidence="1 2" key="1">
    <citation type="submission" date="2020-08" db="EMBL/GenBank/DDBJ databases">
        <title>Genomic Encyclopedia of Type Strains, Phase IV (KMG-IV): sequencing the most valuable type-strain genomes for metagenomic binning, comparative biology and taxonomic classification.</title>
        <authorList>
            <person name="Goeker M."/>
        </authorList>
    </citation>
    <scope>NUCLEOTIDE SEQUENCE [LARGE SCALE GENOMIC DNA]</scope>
    <source>
        <strain evidence="1 2">DSM 16268</strain>
    </source>
</reference>
<evidence type="ECO:0008006" key="3">
    <source>
        <dbReference type="Google" id="ProtNLM"/>
    </source>
</evidence>
<name>A0A7W9FMU7_9HYPH</name>
<proteinExistence type="predicted"/>
<gene>
    <name evidence="1" type="ORF">GGQ63_002624</name>
</gene>
<evidence type="ECO:0000313" key="2">
    <source>
        <dbReference type="Proteomes" id="UP000523821"/>
    </source>
</evidence>
<accession>A0A7W9FMU7</accession>
<dbReference type="EMBL" id="JACHOO010000005">
    <property type="protein sequence ID" value="MBB5753554.1"/>
    <property type="molecule type" value="Genomic_DNA"/>
</dbReference>
<dbReference type="RefSeq" id="WP_183856496.1">
    <property type="nucleotide sequence ID" value="NZ_JACHOO010000005.1"/>
</dbReference>